<dbReference type="Proteomes" id="UP000012249">
    <property type="component" value="Unassembled WGS sequence"/>
</dbReference>
<evidence type="ECO:0000313" key="1">
    <source>
        <dbReference type="EMBL" id="EMY15563.1"/>
    </source>
</evidence>
<comment type="caution">
    <text evidence="1">The sequence shown here is derived from an EMBL/GenBank/DDBJ whole genome shotgun (WGS) entry which is preliminary data.</text>
</comment>
<dbReference type="AlphaFoldDB" id="N1U509"/>
<organism evidence="1 2">
    <name type="scientific">Leptospira weilii str. Ecochallenge</name>
    <dbReference type="NCBI Taxonomy" id="1049986"/>
    <lineage>
        <taxon>Bacteria</taxon>
        <taxon>Pseudomonadati</taxon>
        <taxon>Spirochaetota</taxon>
        <taxon>Spirochaetia</taxon>
        <taxon>Leptospirales</taxon>
        <taxon>Leptospiraceae</taxon>
        <taxon>Leptospira</taxon>
    </lineage>
</organism>
<sequence length="45" mass="5121">MPCAELEELLQKAGRNIQKIRKENGFTQESMDEGDCVVPVRTLQD</sequence>
<accession>N1U509</accession>
<evidence type="ECO:0000313" key="2">
    <source>
        <dbReference type="Proteomes" id="UP000012249"/>
    </source>
</evidence>
<protein>
    <submittedName>
        <fullName evidence="1">Uncharacterized protein</fullName>
    </submittedName>
</protein>
<name>N1U509_9LEPT</name>
<proteinExistence type="predicted"/>
<gene>
    <name evidence="1" type="ORF">LEP1GSC043_1444</name>
</gene>
<dbReference type="EMBL" id="AHMI02000075">
    <property type="protein sequence ID" value="EMY15563.1"/>
    <property type="molecule type" value="Genomic_DNA"/>
</dbReference>
<reference evidence="1 2" key="1">
    <citation type="submission" date="2013-02" db="EMBL/GenBank/DDBJ databases">
        <authorList>
            <person name="Harkins D.M."/>
            <person name="Durkin A.S."/>
            <person name="Brinkac L.M."/>
            <person name="Haft D.H."/>
            <person name="Selengut J.D."/>
            <person name="Sanka R."/>
            <person name="DePew J."/>
            <person name="Purushe J."/>
            <person name="Haake D.A."/>
            <person name="Matsunaga J."/>
            <person name="Vinetz J.M."/>
            <person name="Sutton G.G."/>
            <person name="Nierman W.C."/>
            <person name="Fouts D.E."/>
        </authorList>
    </citation>
    <scope>NUCLEOTIDE SEQUENCE [LARGE SCALE GENOMIC DNA]</scope>
    <source>
        <strain evidence="1 2">Ecochallenge</strain>
    </source>
</reference>